<dbReference type="GO" id="GO:0005886">
    <property type="term" value="C:plasma membrane"/>
    <property type="evidence" value="ECO:0007669"/>
    <property type="project" value="UniProtKB-SubCell"/>
</dbReference>
<evidence type="ECO:0000256" key="6">
    <source>
        <dbReference type="ARBA" id="ARBA00022989"/>
    </source>
</evidence>
<keyword evidence="5 8" id="KW-0812">Transmembrane</keyword>
<evidence type="ECO:0000256" key="2">
    <source>
        <dbReference type="ARBA" id="ARBA00009773"/>
    </source>
</evidence>
<evidence type="ECO:0000256" key="7">
    <source>
        <dbReference type="ARBA" id="ARBA00023136"/>
    </source>
</evidence>
<evidence type="ECO:0000256" key="5">
    <source>
        <dbReference type="ARBA" id="ARBA00022692"/>
    </source>
</evidence>
<dbReference type="Proteomes" id="UP000177122">
    <property type="component" value="Unassembled WGS sequence"/>
</dbReference>
<feature type="transmembrane region" description="Helical" evidence="8">
    <location>
        <begin position="12"/>
        <end position="32"/>
    </location>
</feature>
<evidence type="ECO:0000256" key="3">
    <source>
        <dbReference type="ARBA" id="ARBA00022448"/>
    </source>
</evidence>
<evidence type="ECO:0008006" key="11">
    <source>
        <dbReference type="Google" id="ProtNLM"/>
    </source>
</evidence>
<dbReference type="PANTHER" id="PTHR21716:SF53">
    <property type="entry name" value="PERMEASE PERM-RELATED"/>
    <property type="match status" value="1"/>
</dbReference>
<dbReference type="GO" id="GO:0055085">
    <property type="term" value="P:transmembrane transport"/>
    <property type="evidence" value="ECO:0007669"/>
    <property type="project" value="TreeGrafter"/>
</dbReference>
<comment type="caution">
    <text evidence="9">The sequence shown here is derived from an EMBL/GenBank/DDBJ whole genome shotgun (WGS) entry which is preliminary data.</text>
</comment>
<dbReference type="Pfam" id="PF01594">
    <property type="entry name" value="AI-2E_transport"/>
    <property type="match status" value="1"/>
</dbReference>
<keyword evidence="6 8" id="KW-1133">Transmembrane helix</keyword>
<evidence type="ECO:0000313" key="9">
    <source>
        <dbReference type="EMBL" id="OGZ06479.1"/>
    </source>
</evidence>
<evidence type="ECO:0000256" key="1">
    <source>
        <dbReference type="ARBA" id="ARBA00004651"/>
    </source>
</evidence>
<feature type="transmembrane region" description="Helical" evidence="8">
    <location>
        <begin position="168"/>
        <end position="188"/>
    </location>
</feature>
<evidence type="ECO:0000313" key="10">
    <source>
        <dbReference type="Proteomes" id="UP000177122"/>
    </source>
</evidence>
<name>A0A1G2CYL0_9BACT</name>
<gene>
    <name evidence="9" type="ORF">A2845_06190</name>
</gene>
<dbReference type="AlphaFoldDB" id="A0A1G2CYL0"/>
<keyword evidence="3" id="KW-0813">Transport</keyword>
<feature type="transmembrane region" description="Helical" evidence="8">
    <location>
        <begin position="289"/>
        <end position="312"/>
    </location>
</feature>
<dbReference type="InterPro" id="IPR002549">
    <property type="entry name" value="AI-2E-like"/>
</dbReference>
<dbReference type="PANTHER" id="PTHR21716">
    <property type="entry name" value="TRANSMEMBRANE PROTEIN"/>
    <property type="match status" value="1"/>
</dbReference>
<dbReference type="EMBL" id="MHLI01000002">
    <property type="protein sequence ID" value="OGZ06479.1"/>
    <property type="molecule type" value="Genomic_DNA"/>
</dbReference>
<proteinExistence type="inferred from homology"/>
<feature type="transmembrane region" description="Helical" evidence="8">
    <location>
        <begin position="38"/>
        <end position="59"/>
    </location>
</feature>
<feature type="transmembrane region" description="Helical" evidence="8">
    <location>
        <begin position="71"/>
        <end position="99"/>
    </location>
</feature>
<reference evidence="9 10" key="1">
    <citation type="journal article" date="2016" name="Nat. Commun.">
        <title>Thousands of microbial genomes shed light on interconnected biogeochemical processes in an aquifer system.</title>
        <authorList>
            <person name="Anantharaman K."/>
            <person name="Brown C.T."/>
            <person name="Hug L.A."/>
            <person name="Sharon I."/>
            <person name="Castelle C.J."/>
            <person name="Probst A.J."/>
            <person name="Thomas B.C."/>
            <person name="Singh A."/>
            <person name="Wilkins M.J."/>
            <person name="Karaoz U."/>
            <person name="Brodie E.L."/>
            <person name="Williams K.H."/>
            <person name="Hubbard S.S."/>
            <person name="Banfield J.F."/>
        </authorList>
    </citation>
    <scope>NUCLEOTIDE SEQUENCE [LARGE SCALE GENOMIC DNA]</scope>
</reference>
<sequence length="380" mass="41092">MKKNEDGIAHIHISTGTIIRTLVIIVLFALLWFLRDVILIVLTAIVLASAIEPAVHFLVKKRVPVIDKYIPRLLALVMVYGFGIFSLVGVFYFFVPAIITDVSQLVRMLPGAIDTSTFFSFTDSATTDLATTALVPPTVELQKGLLESANVLDLIKGNIEGGGALHSASVFFGGVLSFILIMVLSFYLSSQERGIENFLRLITPINSRSYVVDLWKRSQAKIGLWAQGQLMLGVVVGVLVFLIMTMLGIPSALFLAVIAMMFELIPVFGPILSAIPGVSLAFVNGINPLAHALSVAPGVNAALIVMAIYFVIQQIESHVIYPEVVRKIVGIPPVLVIIALVVGAKMAGFLGIILSVPITAILMEFLNDIAKARKIFDDVP</sequence>
<organism evidence="9 10">
    <name type="scientific">Candidatus Lloydbacteria bacterium RIFCSPHIGHO2_01_FULL_49_22</name>
    <dbReference type="NCBI Taxonomy" id="1798658"/>
    <lineage>
        <taxon>Bacteria</taxon>
        <taxon>Candidatus Lloydiibacteriota</taxon>
    </lineage>
</organism>
<evidence type="ECO:0000256" key="8">
    <source>
        <dbReference type="SAM" id="Phobius"/>
    </source>
</evidence>
<keyword evidence="4" id="KW-1003">Cell membrane</keyword>
<keyword evidence="7 8" id="KW-0472">Membrane</keyword>
<protein>
    <recommendedName>
        <fullName evidence="11">AI-2E family transporter</fullName>
    </recommendedName>
</protein>
<evidence type="ECO:0000256" key="4">
    <source>
        <dbReference type="ARBA" id="ARBA00022475"/>
    </source>
</evidence>
<comment type="similarity">
    <text evidence="2">Belongs to the autoinducer-2 exporter (AI-2E) (TC 2.A.86) family.</text>
</comment>
<comment type="subcellular location">
    <subcellularLocation>
        <location evidence="1">Cell membrane</location>
        <topology evidence="1">Multi-pass membrane protein</topology>
    </subcellularLocation>
</comment>
<accession>A0A1G2CYL0</accession>
<feature type="transmembrane region" description="Helical" evidence="8">
    <location>
        <begin position="230"/>
        <end position="262"/>
    </location>
</feature>